<dbReference type="AlphaFoldDB" id="A0A6J4IR32"/>
<feature type="region of interest" description="Disordered" evidence="1">
    <location>
        <begin position="18"/>
        <end position="65"/>
    </location>
</feature>
<dbReference type="EMBL" id="CADCTL010000173">
    <property type="protein sequence ID" value="CAA9258475.1"/>
    <property type="molecule type" value="Genomic_DNA"/>
</dbReference>
<name>A0A6J4IR32_9PROT</name>
<proteinExistence type="predicted"/>
<gene>
    <name evidence="3" type="ORF">AVDCRST_MAG04-2571</name>
</gene>
<reference evidence="3" key="1">
    <citation type="submission" date="2020-02" db="EMBL/GenBank/DDBJ databases">
        <authorList>
            <person name="Meier V. D."/>
        </authorList>
    </citation>
    <scope>NUCLEOTIDE SEQUENCE</scope>
    <source>
        <strain evidence="3">AVDCRST_MAG04</strain>
    </source>
</reference>
<feature type="signal peptide" evidence="2">
    <location>
        <begin position="1"/>
        <end position="22"/>
    </location>
</feature>
<protein>
    <submittedName>
        <fullName evidence="3">Uncharacterized protein</fullName>
    </submittedName>
</protein>
<evidence type="ECO:0000256" key="2">
    <source>
        <dbReference type="SAM" id="SignalP"/>
    </source>
</evidence>
<sequence length="145" mass="15364">MIRPLLLLAGAAVAGAPGCAGTALEPPPPRFAASSVPSAPGVAARGSAQAAGPGRTFSSPAPSQAVRDRAALAEACRRDADRVVLYRDRGQLMREDERDARIGTDSSIYARRIETDRLGRVFERDRIASDCLEQGTQGARPPVRR</sequence>
<feature type="compositionally biased region" description="Low complexity" evidence="1">
    <location>
        <begin position="32"/>
        <end position="44"/>
    </location>
</feature>
<accession>A0A6J4IR32</accession>
<keyword evidence="2" id="KW-0732">Signal</keyword>
<feature type="chain" id="PRO_5026770799" evidence="2">
    <location>
        <begin position="23"/>
        <end position="145"/>
    </location>
</feature>
<organism evidence="3">
    <name type="scientific">uncultured Acetobacteraceae bacterium</name>
    <dbReference type="NCBI Taxonomy" id="169975"/>
    <lineage>
        <taxon>Bacteria</taxon>
        <taxon>Pseudomonadati</taxon>
        <taxon>Pseudomonadota</taxon>
        <taxon>Alphaproteobacteria</taxon>
        <taxon>Acetobacterales</taxon>
        <taxon>Acetobacteraceae</taxon>
        <taxon>environmental samples</taxon>
    </lineage>
</organism>
<evidence type="ECO:0000313" key="3">
    <source>
        <dbReference type="EMBL" id="CAA9258475.1"/>
    </source>
</evidence>
<evidence type="ECO:0000256" key="1">
    <source>
        <dbReference type="SAM" id="MobiDB-lite"/>
    </source>
</evidence>